<dbReference type="OrthoDB" id="188983at2759"/>
<keyword evidence="2" id="KW-0732">Signal</keyword>
<feature type="chain" id="PRO_5012441902" evidence="2">
    <location>
        <begin position="19"/>
        <end position="212"/>
    </location>
</feature>
<evidence type="ECO:0000313" key="3">
    <source>
        <dbReference type="EMBL" id="GAX14932.1"/>
    </source>
</evidence>
<dbReference type="InParanoid" id="A0A1Z5JM42"/>
<accession>A0A1Z5JM42</accession>
<dbReference type="EMBL" id="BDSP01000087">
    <property type="protein sequence ID" value="GAX14932.1"/>
    <property type="molecule type" value="Genomic_DNA"/>
</dbReference>
<proteinExistence type="predicted"/>
<keyword evidence="4" id="KW-1185">Reference proteome</keyword>
<evidence type="ECO:0000313" key="4">
    <source>
        <dbReference type="Proteomes" id="UP000198406"/>
    </source>
</evidence>
<comment type="caution">
    <text evidence="3">The sequence shown here is derived from an EMBL/GenBank/DDBJ whole genome shotgun (WGS) entry which is preliminary data.</text>
</comment>
<dbReference type="InterPro" id="IPR023222">
    <property type="entry name" value="PsbQ-like_dom_sf"/>
</dbReference>
<name>A0A1Z5JM42_FISSO</name>
<evidence type="ECO:0000256" key="1">
    <source>
        <dbReference type="ARBA" id="ARBA00023078"/>
    </source>
</evidence>
<organism evidence="3 4">
    <name type="scientific">Fistulifera solaris</name>
    <name type="common">Oleaginous diatom</name>
    <dbReference type="NCBI Taxonomy" id="1519565"/>
    <lineage>
        <taxon>Eukaryota</taxon>
        <taxon>Sar</taxon>
        <taxon>Stramenopiles</taxon>
        <taxon>Ochrophyta</taxon>
        <taxon>Bacillariophyta</taxon>
        <taxon>Bacillariophyceae</taxon>
        <taxon>Bacillariophycidae</taxon>
        <taxon>Naviculales</taxon>
        <taxon>Naviculaceae</taxon>
        <taxon>Fistulifera</taxon>
    </lineage>
</organism>
<sequence length="212" mass="23053">MKFATLCLVFLVSEPVSAFAPNKRGNDVAPSQLFAKQPSRSEFLSQAAAMFVTGGIAIVSPSDAFAAQYGEFGKGSSPGVLDPKTAEIDADILKSDAVQSALKKVKGYRSAVQDMQAALKADSQVNVRKTIIKDLDFADLRDTLNTVNTAFEEDTQRGTDRLIRVIMQDITELEQANTQKDGIPRSPRRVEIMEGKLAKLEKAFSDFLAFSA</sequence>
<reference evidence="3 4" key="1">
    <citation type="journal article" date="2015" name="Plant Cell">
        <title>Oil accumulation by the oleaginous diatom Fistulifera solaris as revealed by the genome and transcriptome.</title>
        <authorList>
            <person name="Tanaka T."/>
            <person name="Maeda Y."/>
            <person name="Veluchamy A."/>
            <person name="Tanaka M."/>
            <person name="Abida H."/>
            <person name="Marechal E."/>
            <person name="Bowler C."/>
            <person name="Muto M."/>
            <person name="Sunaga Y."/>
            <person name="Tanaka M."/>
            <person name="Yoshino T."/>
            <person name="Taniguchi T."/>
            <person name="Fukuda Y."/>
            <person name="Nemoto M."/>
            <person name="Matsumoto M."/>
            <person name="Wong P.S."/>
            <person name="Aburatani S."/>
            <person name="Fujibuchi W."/>
        </authorList>
    </citation>
    <scope>NUCLEOTIDE SEQUENCE [LARGE SCALE GENOMIC DNA]</scope>
    <source>
        <strain evidence="3 4">JPCC DA0580</strain>
    </source>
</reference>
<dbReference type="Gene3D" id="1.20.120.290">
    <property type="entry name" value="Oxygen-evolving enhancer protein 3 (PsbQ), four-helix up-down bundle"/>
    <property type="match status" value="1"/>
</dbReference>
<dbReference type="AlphaFoldDB" id="A0A1Z5JM42"/>
<dbReference type="Proteomes" id="UP000198406">
    <property type="component" value="Unassembled WGS sequence"/>
</dbReference>
<gene>
    <name evidence="3" type="ORF">FisN_12Lh365</name>
</gene>
<protein>
    <submittedName>
        <fullName evidence="3">Uncharacterized protein</fullName>
    </submittedName>
</protein>
<keyword evidence="1" id="KW-0793">Thylakoid</keyword>
<feature type="signal peptide" evidence="2">
    <location>
        <begin position="1"/>
        <end position="18"/>
    </location>
</feature>
<evidence type="ECO:0000256" key="2">
    <source>
        <dbReference type="SAM" id="SignalP"/>
    </source>
</evidence>